<name>A0A7W3Y369_9ACTN</name>
<dbReference type="GO" id="GO:0005524">
    <property type="term" value="F:ATP binding"/>
    <property type="evidence" value="ECO:0007669"/>
    <property type="project" value="UniProtKB-KW"/>
</dbReference>
<dbReference type="InterPro" id="IPR050482">
    <property type="entry name" value="Sensor_HK_TwoCompSys"/>
</dbReference>
<dbReference type="GO" id="GO:0016020">
    <property type="term" value="C:membrane"/>
    <property type="evidence" value="ECO:0007669"/>
    <property type="project" value="InterPro"/>
</dbReference>
<dbReference type="PANTHER" id="PTHR24421:SF10">
    <property type="entry name" value="NITRATE_NITRITE SENSOR PROTEIN NARQ"/>
    <property type="match status" value="1"/>
</dbReference>
<evidence type="ECO:0000256" key="6">
    <source>
        <dbReference type="ARBA" id="ARBA00022777"/>
    </source>
</evidence>
<feature type="transmembrane region" description="Helical" evidence="9">
    <location>
        <begin position="142"/>
        <end position="168"/>
    </location>
</feature>
<dbReference type="PANTHER" id="PTHR24421">
    <property type="entry name" value="NITRATE/NITRITE SENSOR PROTEIN NARX-RELATED"/>
    <property type="match status" value="1"/>
</dbReference>
<dbReference type="SUPFAM" id="SSF55874">
    <property type="entry name" value="ATPase domain of HSP90 chaperone/DNA topoisomerase II/histidine kinase"/>
    <property type="match status" value="1"/>
</dbReference>
<dbReference type="InterPro" id="IPR011712">
    <property type="entry name" value="Sig_transdc_His_kin_sub3_dim/P"/>
</dbReference>
<keyword evidence="7" id="KW-0067">ATP-binding</keyword>
<evidence type="ECO:0000256" key="7">
    <source>
        <dbReference type="ARBA" id="ARBA00022840"/>
    </source>
</evidence>
<evidence type="ECO:0000256" key="2">
    <source>
        <dbReference type="ARBA" id="ARBA00012438"/>
    </source>
</evidence>
<dbReference type="InterPro" id="IPR003594">
    <property type="entry name" value="HATPase_dom"/>
</dbReference>
<dbReference type="Proteomes" id="UP000538929">
    <property type="component" value="Unassembled WGS sequence"/>
</dbReference>
<dbReference type="CDD" id="cd16917">
    <property type="entry name" value="HATPase_UhpB-NarQ-NarX-like"/>
    <property type="match status" value="1"/>
</dbReference>
<dbReference type="InterPro" id="IPR036890">
    <property type="entry name" value="HATPase_C_sf"/>
</dbReference>
<dbReference type="EC" id="2.7.13.3" evidence="2"/>
<evidence type="ECO:0000259" key="11">
    <source>
        <dbReference type="Pfam" id="PF07730"/>
    </source>
</evidence>
<reference evidence="13" key="1">
    <citation type="submission" date="2019-10" db="EMBL/GenBank/DDBJ databases">
        <title>Streptomyces sp. nov., a novel actinobacterium isolated from alkaline environment.</title>
        <authorList>
            <person name="Golinska P."/>
        </authorList>
    </citation>
    <scope>NUCLEOTIDE SEQUENCE [LARGE SCALE GENOMIC DNA]</scope>
    <source>
        <strain evidence="13">DSM 42118</strain>
    </source>
</reference>
<evidence type="ECO:0000313" key="13">
    <source>
        <dbReference type="Proteomes" id="UP000538929"/>
    </source>
</evidence>
<keyword evidence="3" id="KW-0597">Phosphoprotein</keyword>
<keyword evidence="9" id="KW-0812">Transmembrane</keyword>
<comment type="catalytic activity">
    <reaction evidence="1">
        <text>ATP + protein L-histidine = ADP + protein N-phospho-L-histidine.</text>
        <dbReference type="EC" id="2.7.13.3"/>
    </reaction>
</comment>
<keyword evidence="4" id="KW-0808">Transferase</keyword>
<feature type="transmembrane region" description="Helical" evidence="9">
    <location>
        <begin position="95"/>
        <end position="112"/>
    </location>
</feature>
<evidence type="ECO:0000256" key="5">
    <source>
        <dbReference type="ARBA" id="ARBA00022741"/>
    </source>
</evidence>
<organism evidence="12 13">
    <name type="scientific">Streptomyces alkaliphilus</name>
    <dbReference type="NCBI Taxonomy" id="1472722"/>
    <lineage>
        <taxon>Bacteria</taxon>
        <taxon>Bacillati</taxon>
        <taxon>Actinomycetota</taxon>
        <taxon>Actinomycetes</taxon>
        <taxon>Kitasatosporales</taxon>
        <taxon>Streptomycetaceae</taxon>
        <taxon>Streptomyces</taxon>
    </lineage>
</organism>
<feature type="domain" description="Histidine kinase/HSP90-like ATPase" evidence="10">
    <location>
        <begin position="300"/>
        <end position="390"/>
    </location>
</feature>
<keyword evidence="8" id="KW-0902">Two-component regulatory system</keyword>
<keyword evidence="9" id="KW-1133">Transmembrane helix</keyword>
<evidence type="ECO:0000256" key="4">
    <source>
        <dbReference type="ARBA" id="ARBA00022679"/>
    </source>
</evidence>
<dbReference type="Gene3D" id="1.20.5.1930">
    <property type="match status" value="1"/>
</dbReference>
<dbReference type="EMBL" id="VKHT01000962">
    <property type="protein sequence ID" value="MBB0246549.1"/>
    <property type="molecule type" value="Genomic_DNA"/>
</dbReference>
<dbReference type="GO" id="GO:0046983">
    <property type="term" value="F:protein dimerization activity"/>
    <property type="evidence" value="ECO:0007669"/>
    <property type="project" value="InterPro"/>
</dbReference>
<evidence type="ECO:0000313" key="12">
    <source>
        <dbReference type="EMBL" id="MBB0246549.1"/>
    </source>
</evidence>
<dbReference type="Pfam" id="PF07730">
    <property type="entry name" value="HisKA_3"/>
    <property type="match status" value="1"/>
</dbReference>
<dbReference type="RefSeq" id="WP_182607870.1">
    <property type="nucleotide sequence ID" value="NZ_VKHT01000962.1"/>
</dbReference>
<sequence length="397" mass="40953">MTTRRETVGRSAPALAVGLCAVLLTVGALEYLWTESFRGSGGEPVLYAGLIVAGLTAPAPLLGARALARVGVGAALVSLGTTAATRTGWNGGVPYGLTEILALVTLAALVAARGAARPAAGAVPLVIAAVVLRPLTPGVGEIGIILALLLVVVVMAVTGAGLAVRFVAIDRSRRERTVRLEQRADLARDLHDFVAHHVTGMVVLAQGARTIAEKRPEAVAPALRRIEEAGGEALTSMRRMVGTLRDSGTGARGDEPGGDLRERIESLVAGAVPPEGARIDLTVGEGIGEPGHEPPAEVVTTAHRVVMEALTNIRRHARDCRRVEVVVDRKGKSLVVRVSDDGRRRHGSGRGPGRGFGLMGLGERVSLIGGTLRAGPAPGAGWTVRAELPLVGAGVGR</sequence>
<evidence type="ECO:0000256" key="1">
    <source>
        <dbReference type="ARBA" id="ARBA00000085"/>
    </source>
</evidence>
<gene>
    <name evidence="12" type="ORF">FNQ90_21145</name>
</gene>
<protein>
    <recommendedName>
        <fullName evidence="2">histidine kinase</fullName>
        <ecNumber evidence="2">2.7.13.3</ecNumber>
    </recommendedName>
</protein>
<dbReference type="Gene3D" id="3.30.565.10">
    <property type="entry name" value="Histidine kinase-like ATPase, C-terminal domain"/>
    <property type="match status" value="1"/>
</dbReference>
<evidence type="ECO:0000256" key="9">
    <source>
        <dbReference type="SAM" id="Phobius"/>
    </source>
</evidence>
<keyword evidence="13" id="KW-1185">Reference proteome</keyword>
<keyword evidence="9" id="KW-0472">Membrane</keyword>
<dbReference type="GO" id="GO:0000155">
    <property type="term" value="F:phosphorelay sensor kinase activity"/>
    <property type="evidence" value="ECO:0007669"/>
    <property type="project" value="InterPro"/>
</dbReference>
<keyword evidence="6 12" id="KW-0418">Kinase</keyword>
<feature type="domain" description="Signal transduction histidine kinase subgroup 3 dimerisation and phosphoacceptor" evidence="11">
    <location>
        <begin position="183"/>
        <end position="247"/>
    </location>
</feature>
<keyword evidence="5" id="KW-0547">Nucleotide-binding</keyword>
<dbReference type="AlphaFoldDB" id="A0A7W3Y369"/>
<evidence type="ECO:0000256" key="8">
    <source>
        <dbReference type="ARBA" id="ARBA00023012"/>
    </source>
</evidence>
<dbReference type="Pfam" id="PF02518">
    <property type="entry name" value="HATPase_c"/>
    <property type="match status" value="1"/>
</dbReference>
<comment type="caution">
    <text evidence="12">The sequence shown here is derived from an EMBL/GenBank/DDBJ whole genome shotgun (WGS) entry which is preliminary data.</text>
</comment>
<evidence type="ECO:0000256" key="3">
    <source>
        <dbReference type="ARBA" id="ARBA00022553"/>
    </source>
</evidence>
<evidence type="ECO:0000259" key="10">
    <source>
        <dbReference type="Pfam" id="PF02518"/>
    </source>
</evidence>
<accession>A0A7W3Y369</accession>
<feature type="transmembrane region" description="Helical" evidence="9">
    <location>
        <begin position="45"/>
        <end position="63"/>
    </location>
</feature>
<proteinExistence type="predicted"/>
<feature type="transmembrane region" description="Helical" evidence="9">
    <location>
        <begin position="12"/>
        <end position="33"/>
    </location>
</feature>